<name>A0AA38FGU9_TAXCH</name>
<proteinExistence type="predicted"/>
<gene>
    <name evidence="1" type="ORF">KI387_012960</name>
</gene>
<accession>A0AA38FGU9</accession>
<evidence type="ECO:0000313" key="1">
    <source>
        <dbReference type="EMBL" id="KAH9301377.1"/>
    </source>
</evidence>
<comment type="caution">
    <text evidence="1">The sequence shown here is derived from an EMBL/GenBank/DDBJ whole genome shotgun (WGS) entry which is preliminary data.</text>
</comment>
<sequence length="50" mass="5813">KKEERVIIPLTDGKSMPYTEPLGEEVLDKIYVLSIRDPEIIHSSRRSYPL</sequence>
<keyword evidence="2" id="KW-1185">Reference proteome</keyword>
<organism evidence="1 2">
    <name type="scientific">Taxus chinensis</name>
    <name type="common">Chinese yew</name>
    <name type="synonym">Taxus wallichiana var. chinensis</name>
    <dbReference type="NCBI Taxonomy" id="29808"/>
    <lineage>
        <taxon>Eukaryota</taxon>
        <taxon>Viridiplantae</taxon>
        <taxon>Streptophyta</taxon>
        <taxon>Embryophyta</taxon>
        <taxon>Tracheophyta</taxon>
        <taxon>Spermatophyta</taxon>
        <taxon>Pinopsida</taxon>
        <taxon>Pinidae</taxon>
        <taxon>Conifers II</taxon>
        <taxon>Cupressales</taxon>
        <taxon>Taxaceae</taxon>
        <taxon>Taxus</taxon>
    </lineage>
</organism>
<dbReference type="Proteomes" id="UP000824469">
    <property type="component" value="Unassembled WGS sequence"/>
</dbReference>
<dbReference type="EMBL" id="JAHRHJ020000009">
    <property type="protein sequence ID" value="KAH9301377.1"/>
    <property type="molecule type" value="Genomic_DNA"/>
</dbReference>
<evidence type="ECO:0000313" key="2">
    <source>
        <dbReference type="Proteomes" id="UP000824469"/>
    </source>
</evidence>
<protein>
    <submittedName>
        <fullName evidence="1">Uncharacterized protein</fullName>
    </submittedName>
</protein>
<reference evidence="1 2" key="1">
    <citation type="journal article" date="2021" name="Nat. Plants">
        <title>The Taxus genome provides insights into paclitaxel biosynthesis.</title>
        <authorList>
            <person name="Xiong X."/>
            <person name="Gou J."/>
            <person name="Liao Q."/>
            <person name="Li Y."/>
            <person name="Zhou Q."/>
            <person name="Bi G."/>
            <person name="Li C."/>
            <person name="Du R."/>
            <person name="Wang X."/>
            <person name="Sun T."/>
            <person name="Guo L."/>
            <person name="Liang H."/>
            <person name="Lu P."/>
            <person name="Wu Y."/>
            <person name="Zhang Z."/>
            <person name="Ro D.K."/>
            <person name="Shang Y."/>
            <person name="Huang S."/>
            <person name="Yan J."/>
        </authorList>
    </citation>
    <scope>NUCLEOTIDE SEQUENCE [LARGE SCALE GENOMIC DNA]</scope>
    <source>
        <strain evidence="1">Ta-2019</strain>
    </source>
</reference>
<dbReference type="AlphaFoldDB" id="A0AA38FGU9"/>
<feature type="non-terminal residue" evidence="1">
    <location>
        <position position="1"/>
    </location>
</feature>